<dbReference type="PANTHER" id="PTHR43213:SF5">
    <property type="entry name" value="BIFUNCTIONAL DTTP_UTP PYROPHOSPHATASE_METHYLTRANSFERASE PROTEIN-RELATED"/>
    <property type="match status" value="1"/>
</dbReference>
<sequence>MVRLILASSSPRRKELLQLLRVTFETIPPIGVKEALSTSFDPEELADLSFRKARNVYERYPDAVVIGADTVVVLENTVMGKPSSKDEAFEMLVRLSEKMHYVFTAVSVLERRWNFSFIERTAVKFRRIPLKLIGEYVQTGIPLDKAGAYGIQDYGALFTESINGDYYNVMGLPIGRLWQELHTREVI</sequence>
<reference evidence="4 5" key="1">
    <citation type="submission" date="2017-01" db="EMBL/GenBank/DDBJ databases">
        <authorList>
            <person name="Erauso G."/>
        </authorList>
    </citation>
    <scope>NUCLEOTIDE SEQUENCE [LARGE SCALE GENOMIC DNA]</scope>
    <source>
        <strain evidence="4">MESINF1</strain>
    </source>
</reference>
<gene>
    <name evidence="4" type="ORF">MESINF_2735</name>
</gene>
<evidence type="ECO:0000256" key="2">
    <source>
        <dbReference type="ARBA" id="ARBA00022801"/>
    </source>
</evidence>
<feature type="site" description="Important for substrate specificity" evidence="3">
    <location>
        <position position="152"/>
    </location>
</feature>
<dbReference type="GO" id="GO:0009117">
    <property type="term" value="P:nucleotide metabolic process"/>
    <property type="evidence" value="ECO:0007669"/>
    <property type="project" value="UniProtKB-KW"/>
</dbReference>
<dbReference type="InterPro" id="IPR003697">
    <property type="entry name" value="Maf-like"/>
</dbReference>
<comment type="cofactor">
    <cofactor evidence="1 3">
        <name>a divalent metal cation</name>
        <dbReference type="ChEBI" id="CHEBI:60240"/>
    </cofactor>
</comment>
<dbReference type="AlphaFoldDB" id="A0A7Z7PSU0"/>
<keyword evidence="2 3" id="KW-0378">Hydrolase</keyword>
<evidence type="ECO:0000256" key="1">
    <source>
        <dbReference type="ARBA" id="ARBA00001968"/>
    </source>
</evidence>
<dbReference type="Gene3D" id="3.90.950.10">
    <property type="match status" value="1"/>
</dbReference>
<dbReference type="SUPFAM" id="SSF52972">
    <property type="entry name" value="ITPase-like"/>
    <property type="match status" value="1"/>
</dbReference>
<dbReference type="GO" id="GO:0047429">
    <property type="term" value="F:nucleoside triphosphate diphosphatase activity"/>
    <property type="evidence" value="ECO:0007669"/>
    <property type="project" value="UniProtKB-EC"/>
</dbReference>
<feature type="active site" description="Proton acceptor" evidence="3">
    <location>
        <position position="69"/>
    </location>
</feature>
<keyword evidence="3" id="KW-0546">Nucleotide metabolism</keyword>
<comment type="caution">
    <text evidence="3">Lacks conserved residue(s) required for the propagation of feature annotation.</text>
</comment>
<feature type="site" description="Important for substrate specificity" evidence="3">
    <location>
        <position position="12"/>
    </location>
</feature>
<dbReference type="NCBIfam" id="TIGR00172">
    <property type="entry name" value="maf"/>
    <property type="match status" value="1"/>
</dbReference>
<organism evidence="4 5">
    <name type="scientific">Mesotoga infera</name>
    <dbReference type="NCBI Taxonomy" id="1236046"/>
    <lineage>
        <taxon>Bacteria</taxon>
        <taxon>Thermotogati</taxon>
        <taxon>Thermotogota</taxon>
        <taxon>Thermotogae</taxon>
        <taxon>Kosmotogales</taxon>
        <taxon>Kosmotogaceae</taxon>
        <taxon>Mesotoga</taxon>
    </lineage>
</organism>
<comment type="subcellular location">
    <subcellularLocation>
        <location evidence="3">Cytoplasm</location>
    </subcellularLocation>
</comment>
<evidence type="ECO:0000256" key="3">
    <source>
        <dbReference type="HAMAP-Rule" id="MF_00528"/>
    </source>
</evidence>
<dbReference type="EC" id="3.6.1.9" evidence="3"/>
<dbReference type="HAMAP" id="MF_00528">
    <property type="entry name" value="Maf"/>
    <property type="match status" value="1"/>
</dbReference>
<dbReference type="PIRSF" id="PIRSF006305">
    <property type="entry name" value="Maf"/>
    <property type="match status" value="1"/>
</dbReference>
<evidence type="ECO:0000313" key="4">
    <source>
        <dbReference type="EMBL" id="SSC14175.1"/>
    </source>
</evidence>
<feature type="site" description="Important for substrate specificity" evidence="3">
    <location>
        <position position="70"/>
    </location>
</feature>
<accession>A0A7Z7PSU0</accession>
<protein>
    <recommendedName>
        <fullName evidence="3">dTTP/UTP pyrophosphatase</fullName>
        <shortName evidence="3">dTTPase/UTPase</shortName>
        <ecNumber evidence="3">3.6.1.9</ecNumber>
    </recommendedName>
    <alternativeName>
        <fullName evidence="3">Nucleoside triphosphate pyrophosphatase</fullName>
    </alternativeName>
    <alternativeName>
        <fullName evidence="3">Nucleotide pyrophosphatase</fullName>
        <shortName evidence="3">Nucleotide PPase</shortName>
    </alternativeName>
</protein>
<keyword evidence="3" id="KW-0963">Cytoplasm</keyword>
<comment type="catalytic activity">
    <reaction evidence="3">
        <text>dTTP + H2O = dTMP + diphosphate + H(+)</text>
        <dbReference type="Rhea" id="RHEA:28534"/>
        <dbReference type="ChEBI" id="CHEBI:15377"/>
        <dbReference type="ChEBI" id="CHEBI:15378"/>
        <dbReference type="ChEBI" id="CHEBI:33019"/>
        <dbReference type="ChEBI" id="CHEBI:37568"/>
        <dbReference type="ChEBI" id="CHEBI:63528"/>
        <dbReference type="EC" id="3.6.1.9"/>
    </reaction>
</comment>
<dbReference type="CDD" id="cd00555">
    <property type="entry name" value="Maf"/>
    <property type="match status" value="1"/>
</dbReference>
<dbReference type="InterPro" id="IPR029001">
    <property type="entry name" value="ITPase-like_fam"/>
</dbReference>
<dbReference type="Proteomes" id="UP000250796">
    <property type="component" value="Chromosome MESINF"/>
</dbReference>
<dbReference type="RefSeq" id="WP_169700532.1">
    <property type="nucleotide sequence ID" value="NZ_LS974202.1"/>
</dbReference>
<evidence type="ECO:0000313" key="5">
    <source>
        <dbReference type="Proteomes" id="UP000250796"/>
    </source>
</evidence>
<dbReference type="Pfam" id="PF02545">
    <property type="entry name" value="Maf"/>
    <property type="match status" value="1"/>
</dbReference>
<dbReference type="EMBL" id="LS974202">
    <property type="protein sequence ID" value="SSC14175.1"/>
    <property type="molecule type" value="Genomic_DNA"/>
</dbReference>
<proteinExistence type="inferred from homology"/>
<comment type="catalytic activity">
    <reaction evidence="3">
        <text>UTP + H2O = UMP + diphosphate + H(+)</text>
        <dbReference type="Rhea" id="RHEA:29395"/>
        <dbReference type="ChEBI" id="CHEBI:15377"/>
        <dbReference type="ChEBI" id="CHEBI:15378"/>
        <dbReference type="ChEBI" id="CHEBI:33019"/>
        <dbReference type="ChEBI" id="CHEBI:46398"/>
        <dbReference type="ChEBI" id="CHEBI:57865"/>
        <dbReference type="EC" id="3.6.1.9"/>
    </reaction>
</comment>
<name>A0A7Z7PSU0_9BACT</name>
<comment type="function">
    <text evidence="3">Nucleoside triphosphate pyrophosphatase that hydrolyzes dTTP and UTP. May have a dual role in cell division arrest and in preventing the incorporation of modified nucleotides into cellular nucleic acids.</text>
</comment>
<dbReference type="GO" id="GO:0005737">
    <property type="term" value="C:cytoplasm"/>
    <property type="evidence" value="ECO:0007669"/>
    <property type="project" value="UniProtKB-SubCell"/>
</dbReference>
<dbReference type="PANTHER" id="PTHR43213">
    <property type="entry name" value="BIFUNCTIONAL DTTP/UTP PYROPHOSPHATASE/METHYLTRANSFERASE PROTEIN-RELATED"/>
    <property type="match status" value="1"/>
</dbReference>
<comment type="similarity">
    <text evidence="3">Belongs to the Maf family. YhdE subfamily.</text>
</comment>
<dbReference type="KEGG" id="minf:MESINF_2735"/>
<keyword evidence="5" id="KW-1185">Reference proteome</keyword>